<feature type="domain" description="PucR C-terminal helix-turn-helix" evidence="2">
    <location>
        <begin position="349"/>
        <end position="405"/>
    </location>
</feature>
<reference evidence="5 6" key="1">
    <citation type="submission" date="2017-12" db="EMBL/GenBank/DDBJ databases">
        <title>Sequencing the genomes of 1000 Actinobacteria strains.</title>
        <authorList>
            <person name="Klenk H.-P."/>
        </authorList>
    </citation>
    <scope>NUCLEOTIDE SEQUENCE [LARGE SCALE GENOMIC DNA]</scope>
    <source>
        <strain evidence="5 6">DSM 45165</strain>
    </source>
</reference>
<dbReference type="Proteomes" id="UP000233750">
    <property type="component" value="Unassembled WGS sequence"/>
</dbReference>
<dbReference type="EMBL" id="PJMY01000003">
    <property type="protein sequence ID" value="PKV94527.1"/>
    <property type="molecule type" value="Genomic_DNA"/>
</dbReference>
<evidence type="ECO:0000259" key="4">
    <source>
        <dbReference type="Pfam" id="PF17853"/>
    </source>
</evidence>
<dbReference type="Pfam" id="PF13556">
    <property type="entry name" value="HTH_30"/>
    <property type="match status" value="1"/>
</dbReference>
<feature type="domain" description="CdaR GGDEF-like" evidence="4">
    <location>
        <begin position="192"/>
        <end position="297"/>
    </location>
</feature>
<feature type="domain" description="RsbT co-antagonist protein RsbRD N-terminal" evidence="3">
    <location>
        <begin position="30"/>
        <end position="172"/>
    </location>
</feature>
<dbReference type="InterPro" id="IPR025751">
    <property type="entry name" value="RsbRD_N_dom"/>
</dbReference>
<dbReference type="Pfam" id="PF17853">
    <property type="entry name" value="GGDEF_2"/>
    <property type="match status" value="1"/>
</dbReference>
<dbReference type="InterPro" id="IPR041522">
    <property type="entry name" value="CdaR_GGDEF"/>
</dbReference>
<gene>
    <name evidence="5" type="ORF">ATK30_5406</name>
</gene>
<comment type="caution">
    <text evidence="5">The sequence shown here is derived from an EMBL/GenBank/DDBJ whole genome shotgun (WGS) entry which is preliminary data.</text>
</comment>
<dbReference type="Pfam" id="PF14361">
    <property type="entry name" value="RsbRD_N"/>
    <property type="match status" value="1"/>
</dbReference>
<dbReference type="Gene3D" id="1.10.10.2840">
    <property type="entry name" value="PucR C-terminal helix-turn-helix domain"/>
    <property type="match status" value="1"/>
</dbReference>
<keyword evidence="5" id="KW-0238">DNA-binding</keyword>
<accession>A0A2N3WKX5</accession>
<dbReference type="InterPro" id="IPR051448">
    <property type="entry name" value="CdaR-like_regulators"/>
</dbReference>
<sequence>MATLTAMSDAVDAVVAEIAHAIDADLAARTTELTDWFVEMIPEFRHDETVRKLMIASTSANLVAILDMLSHSIPLDRITVPPAAAEYARRFAQHELSLEALLRAYRLGEHRFEQWAIEALERQPNIDTQLALGVLAELSRRTNRYIDQVIEGLIDIFETERRRWSSRTGAARAAQIRLVLDSDTLTEDAAQQLLAFPMRQWHCAAVAWLPAEGAGELQAAARLLQEVCGRGPALTMLADDRTLWSWTVSTERDDIEVERLRAGVAEIGGGLRLALGAPGYGLPGFRGSLREAVRARAVAETDEDQSQNVVLFDDVAIAALLTEHSDDVYRWIARVLGDLVADDPGTEQLRETLRVFLDTDGSYTHAAARLHLHKNTVHYRVRKAEELCGRPLAEHRLEVEVALRAATLLRKRLPWNEPG</sequence>
<evidence type="ECO:0000313" key="6">
    <source>
        <dbReference type="Proteomes" id="UP000233750"/>
    </source>
</evidence>
<evidence type="ECO:0000313" key="5">
    <source>
        <dbReference type="EMBL" id="PKV94527.1"/>
    </source>
</evidence>
<dbReference type="InterPro" id="IPR025736">
    <property type="entry name" value="PucR_C-HTH_dom"/>
</dbReference>
<dbReference type="PANTHER" id="PTHR33744:SF1">
    <property type="entry name" value="DNA-BINDING TRANSCRIPTIONAL ACTIVATOR ADER"/>
    <property type="match status" value="1"/>
</dbReference>
<dbReference type="AlphaFoldDB" id="A0A2N3WKX5"/>
<dbReference type="GO" id="GO:0003677">
    <property type="term" value="F:DNA binding"/>
    <property type="evidence" value="ECO:0007669"/>
    <property type="project" value="UniProtKB-KW"/>
</dbReference>
<proteinExistence type="inferred from homology"/>
<dbReference type="InterPro" id="IPR042070">
    <property type="entry name" value="PucR_C-HTH_sf"/>
</dbReference>
<protein>
    <submittedName>
        <fullName evidence="5">DNA-binding PucR family transcriptional regulator</fullName>
    </submittedName>
</protein>
<comment type="similarity">
    <text evidence="1">Belongs to the CdaR family.</text>
</comment>
<dbReference type="PANTHER" id="PTHR33744">
    <property type="entry name" value="CARBOHYDRATE DIACID REGULATOR"/>
    <property type="match status" value="1"/>
</dbReference>
<organism evidence="5 6">
    <name type="scientific">Amycolatopsis echigonensis</name>
    <dbReference type="NCBI Taxonomy" id="2576905"/>
    <lineage>
        <taxon>Bacteria</taxon>
        <taxon>Bacillati</taxon>
        <taxon>Actinomycetota</taxon>
        <taxon>Actinomycetes</taxon>
        <taxon>Pseudonocardiales</taxon>
        <taxon>Pseudonocardiaceae</taxon>
        <taxon>Amycolatopsis</taxon>
    </lineage>
</organism>
<evidence type="ECO:0000259" key="3">
    <source>
        <dbReference type="Pfam" id="PF14361"/>
    </source>
</evidence>
<name>A0A2N3WKX5_9PSEU</name>
<keyword evidence="6" id="KW-1185">Reference proteome</keyword>
<evidence type="ECO:0000259" key="2">
    <source>
        <dbReference type="Pfam" id="PF13556"/>
    </source>
</evidence>
<evidence type="ECO:0000256" key="1">
    <source>
        <dbReference type="ARBA" id="ARBA00006754"/>
    </source>
</evidence>